<name>A0A0F9DV29_9ZZZZ</name>
<protein>
    <submittedName>
        <fullName evidence="1">Uncharacterized protein</fullName>
    </submittedName>
</protein>
<organism evidence="1">
    <name type="scientific">marine sediment metagenome</name>
    <dbReference type="NCBI Taxonomy" id="412755"/>
    <lineage>
        <taxon>unclassified sequences</taxon>
        <taxon>metagenomes</taxon>
        <taxon>ecological metagenomes</taxon>
    </lineage>
</organism>
<proteinExistence type="predicted"/>
<dbReference type="AlphaFoldDB" id="A0A0F9DV29"/>
<evidence type="ECO:0000313" key="1">
    <source>
        <dbReference type="EMBL" id="KKL65703.1"/>
    </source>
</evidence>
<comment type="caution">
    <text evidence="1">The sequence shown here is derived from an EMBL/GenBank/DDBJ whole genome shotgun (WGS) entry which is preliminary data.</text>
</comment>
<sequence>MEKSKEEIIKDLEGVIEHTKTASLTHQDNPTALAALAAMKKAAEHLMSLARPN</sequence>
<gene>
    <name evidence="1" type="ORF">LCGC14_2152290</name>
</gene>
<dbReference type="EMBL" id="LAZR01027447">
    <property type="protein sequence ID" value="KKL65703.1"/>
    <property type="molecule type" value="Genomic_DNA"/>
</dbReference>
<reference evidence="1" key="1">
    <citation type="journal article" date="2015" name="Nature">
        <title>Complex archaea that bridge the gap between prokaryotes and eukaryotes.</title>
        <authorList>
            <person name="Spang A."/>
            <person name="Saw J.H."/>
            <person name="Jorgensen S.L."/>
            <person name="Zaremba-Niedzwiedzka K."/>
            <person name="Martijn J."/>
            <person name="Lind A.E."/>
            <person name="van Eijk R."/>
            <person name="Schleper C."/>
            <person name="Guy L."/>
            <person name="Ettema T.J."/>
        </authorList>
    </citation>
    <scope>NUCLEOTIDE SEQUENCE</scope>
</reference>
<accession>A0A0F9DV29</accession>